<accession>A0AB74UYS6</accession>
<dbReference type="AlphaFoldDB" id="A0AB74UYS6"/>
<dbReference type="RefSeq" id="WP_395117727.1">
    <property type="nucleotide sequence ID" value="NZ_CP170721.1"/>
</dbReference>
<organism evidence="1">
    <name type="scientific">Rhodanobacter sp. FW102-FHT14D07</name>
    <dbReference type="NCBI Taxonomy" id="3351462"/>
    <lineage>
        <taxon>Bacteria</taxon>
        <taxon>Pseudomonadati</taxon>
        <taxon>Pseudomonadota</taxon>
        <taxon>Gammaproteobacteria</taxon>
        <taxon>Lysobacterales</taxon>
        <taxon>Rhodanobacteraceae</taxon>
        <taxon>Rhodanobacter</taxon>
    </lineage>
</organism>
<sequence>MSTQPESIKVQVVDARKPAKFFKLNAAYQISPDATDCELLDDAGILLDVLKATAQTLAFELSVEGSYLGVSPQEVSTMLHGAAYQLQMVSNLVEAVQLKGVQS</sequence>
<proteinExistence type="predicted"/>
<evidence type="ECO:0008006" key="2">
    <source>
        <dbReference type="Google" id="ProtNLM"/>
    </source>
</evidence>
<reference evidence="1" key="1">
    <citation type="submission" date="2024-10" db="EMBL/GenBank/DDBJ databases">
        <authorList>
            <person name="Lesea H.P."/>
            <person name="Kuehl J.V."/>
            <person name="Chandonia J.-M."/>
        </authorList>
    </citation>
    <scope>NUCLEOTIDE SEQUENCE</scope>
    <source>
        <strain evidence="1">FW102-FHT14D07</strain>
    </source>
</reference>
<gene>
    <name evidence="1" type="ORF">ACFYG5_09410</name>
</gene>
<evidence type="ECO:0000313" key="1">
    <source>
        <dbReference type="EMBL" id="XIA20319.1"/>
    </source>
</evidence>
<name>A0AB74UYS6_9GAMM</name>
<dbReference type="EMBL" id="CP170721">
    <property type="protein sequence ID" value="XIA20319.1"/>
    <property type="molecule type" value="Genomic_DNA"/>
</dbReference>
<protein>
    <recommendedName>
        <fullName evidence="2">DUF3077 domain-containing protein</fullName>
    </recommendedName>
</protein>